<sequence>MTISKGPQLFPREEYLRRLAAVKKEMAQRDIDAFIVSSPANITYLSGHTAHTAYVPQGLVISMQEEEPTFIMRRMDAPAAIHESFLNRNNVIGYPENLIANPEKDGYDVIIDFLHERGLANRGVGLEPGFLTLKQFGRGQDKFAIRLPKARIVDCSRAIDWIRLVKSDLEIAVMREAAAIADAAIMRAAAVIRPGVREADAAAEVVGTLIRGANGKPGTAIAPYCMCSSPRTGTAHIRWSDDVFREDSQINLEVGAVRQGYTAALMRTYIIGKPSDRLRRLHEAEVAGLEAALNTVRPGATCSDVANAFYRTLEKQGFTKESRCGYAIGIDWTEPTASLRDGDTTVLKPNMTFHVMLGNWVEEDFGYAISETFRVTDSGSEALTTAPRKLFEL</sequence>
<feature type="domain" description="Peptidase M24" evidence="1">
    <location>
        <begin position="173"/>
        <end position="377"/>
    </location>
</feature>
<evidence type="ECO:0000313" key="4">
    <source>
        <dbReference type="Proteomes" id="UP000076959"/>
    </source>
</evidence>
<dbReference type="OrthoDB" id="9761809at2"/>
<proteinExistence type="predicted"/>
<dbReference type="InterPro" id="IPR000994">
    <property type="entry name" value="Pept_M24"/>
</dbReference>
<dbReference type="Pfam" id="PF00557">
    <property type="entry name" value="Peptidase_M24"/>
    <property type="match status" value="1"/>
</dbReference>
<dbReference type="GO" id="GO:0016787">
    <property type="term" value="F:hydrolase activity"/>
    <property type="evidence" value="ECO:0007669"/>
    <property type="project" value="UniProtKB-KW"/>
</dbReference>
<accession>A0A176Z0W3</accession>
<feature type="domain" description="Creatinase N-terminal" evidence="2">
    <location>
        <begin position="18"/>
        <end position="165"/>
    </location>
</feature>
<dbReference type="PANTHER" id="PTHR46112:SF2">
    <property type="entry name" value="XAA-PRO AMINOPEPTIDASE P-RELATED"/>
    <property type="match status" value="1"/>
</dbReference>
<dbReference type="Proteomes" id="UP000076959">
    <property type="component" value="Unassembled WGS sequence"/>
</dbReference>
<dbReference type="STRING" id="1505087.AYJ54_42870"/>
<dbReference type="InterPro" id="IPR000587">
    <property type="entry name" value="Creatinase_N"/>
</dbReference>
<evidence type="ECO:0000313" key="3">
    <source>
        <dbReference type="EMBL" id="OAF14052.1"/>
    </source>
</evidence>
<dbReference type="RefSeq" id="WP_063697593.1">
    <property type="nucleotide sequence ID" value="NZ_LUUB01000031.1"/>
</dbReference>
<organism evidence="3 4">
    <name type="scientific">Bradyrhizobium centrolobii</name>
    <dbReference type="NCBI Taxonomy" id="1505087"/>
    <lineage>
        <taxon>Bacteria</taxon>
        <taxon>Pseudomonadati</taxon>
        <taxon>Pseudomonadota</taxon>
        <taxon>Alphaproteobacteria</taxon>
        <taxon>Hyphomicrobiales</taxon>
        <taxon>Nitrobacteraceae</taxon>
        <taxon>Bradyrhizobium</taxon>
    </lineage>
</organism>
<protein>
    <submittedName>
        <fullName evidence="3">Hydrolase</fullName>
    </submittedName>
</protein>
<evidence type="ECO:0000259" key="2">
    <source>
        <dbReference type="Pfam" id="PF01321"/>
    </source>
</evidence>
<evidence type="ECO:0000259" key="1">
    <source>
        <dbReference type="Pfam" id="PF00557"/>
    </source>
</evidence>
<dbReference type="SUPFAM" id="SSF55920">
    <property type="entry name" value="Creatinase/aminopeptidase"/>
    <property type="match status" value="1"/>
</dbReference>
<gene>
    <name evidence="3" type="ORF">AYJ54_42870</name>
</gene>
<dbReference type="EMBL" id="LUUB01000031">
    <property type="protein sequence ID" value="OAF14052.1"/>
    <property type="molecule type" value="Genomic_DNA"/>
</dbReference>
<reference evidence="3 4" key="1">
    <citation type="submission" date="2016-03" db="EMBL/GenBank/DDBJ databases">
        <title>Draft Genome Sequence of the Strain BR 10245 (Bradyrhizobium sp.) isolated from nodules of Centrolobium paraense.</title>
        <authorList>
            <person name="Simoes-Araujo J.L.Sr."/>
            <person name="Barauna A.C."/>
            <person name="Silva K."/>
            <person name="Zilli J.E."/>
        </authorList>
    </citation>
    <scope>NUCLEOTIDE SEQUENCE [LARGE SCALE GENOMIC DNA]</scope>
    <source>
        <strain evidence="3 4">BR 10245</strain>
    </source>
</reference>
<dbReference type="AlphaFoldDB" id="A0A176Z0W3"/>
<dbReference type="Gene3D" id="3.90.230.10">
    <property type="entry name" value="Creatinase/methionine aminopeptidase superfamily"/>
    <property type="match status" value="1"/>
</dbReference>
<dbReference type="Gene3D" id="3.40.350.10">
    <property type="entry name" value="Creatinase/prolidase N-terminal domain"/>
    <property type="match status" value="1"/>
</dbReference>
<dbReference type="InterPro" id="IPR050659">
    <property type="entry name" value="Peptidase_M24B"/>
</dbReference>
<dbReference type="CDD" id="cd01066">
    <property type="entry name" value="APP_MetAP"/>
    <property type="match status" value="1"/>
</dbReference>
<dbReference type="InterPro" id="IPR029149">
    <property type="entry name" value="Creatin/AminoP/Spt16_N"/>
</dbReference>
<comment type="caution">
    <text evidence="3">The sequence shown here is derived from an EMBL/GenBank/DDBJ whole genome shotgun (WGS) entry which is preliminary data.</text>
</comment>
<dbReference type="InterPro" id="IPR036005">
    <property type="entry name" value="Creatinase/aminopeptidase-like"/>
</dbReference>
<dbReference type="Pfam" id="PF01321">
    <property type="entry name" value="Creatinase_N"/>
    <property type="match status" value="1"/>
</dbReference>
<keyword evidence="4" id="KW-1185">Reference proteome</keyword>
<keyword evidence="3" id="KW-0378">Hydrolase</keyword>
<dbReference type="PANTHER" id="PTHR46112">
    <property type="entry name" value="AMINOPEPTIDASE"/>
    <property type="match status" value="1"/>
</dbReference>
<name>A0A176Z0W3_9BRAD</name>
<dbReference type="SUPFAM" id="SSF53092">
    <property type="entry name" value="Creatinase/prolidase N-terminal domain"/>
    <property type="match status" value="1"/>
</dbReference>